<evidence type="ECO:0000313" key="2">
    <source>
        <dbReference type="EMBL" id="SHE41068.1"/>
    </source>
</evidence>
<evidence type="ECO:0000313" key="3">
    <source>
        <dbReference type="Proteomes" id="UP000184287"/>
    </source>
</evidence>
<organism evidence="2 3">
    <name type="scientific">Pedobacter caeni</name>
    <dbReference type="NCBI Taxonomy" id="288992"/>
    <lineage>
        <taxon>Bacteria</taxon>
        <taxon>Pseudomonadati</taxon>
        <taxon>Bacteroidota</taxon>
        <taxon>Sphingobacteriia</taxon>
        <taxon>Sphingobacteriales</taxon>
        <taxon>Sphingobacteriaceae</taxon>
        <taxon>Pedobacter</taxon>
    </lineage>
</organism>
<gene>
    <name evidence="2" type="ORF">SAMN04488522_101125</name>
</gene>
<dbReference type="EMBL" id="FQUQ01000001">
    <property type="protein sequence ID" value="SHE41068.1"/>
    <property type="molecule type" value="Genomic_DNA"/>
</dbReference>
<dbReference type="RefSeq" id="WP_073226090.1">
    <property type="nucleotide sequence ID" value="NZ_FQUQ01000001.1"/>
</dbReference>
<evidence type="ECO:0000256" key="1">
    <source>
        <dbReference type="SAM" id="Phobius"/>
    </source>
</evidence>
<dbReference type="OrthoDB" id="10002668at2"/>
<name>A0A1M4T9P5_9SPHI</name>
<keyword evidence="3" id="KW-1185">Reference proteome</keyword>
<keyword evidence="1" id="KW-0812">Transmembrane</keyword>
<feature type="transmembrane region" description="Helical" evidence="1">
    <location>
        <begin position="223"/>
        <end position="241"/>
    </location>
</feature>
<dbReference type="Proteomes" id="UP000184287">
    <property type="component" value="Unassembled WGS sequence"/>
</dbReference>
<reference evidence="3" key="1">
    <citation type="submission" date="2016-11" db="EMBL/GenBank/DDBJ databases">
        <authorList>
            <person name="Varghese N."/>
            <person name="Submissions S."/>
        </authorList>
    </citation>
    <scope>NUCLEOTIDE SEQUENCE [LARGE SCALE GENOMIC DNA]</scope>
    <source>
        <strain evidence="3">DSM 16990</strain>
    </source>
</reference>
<sequence>MEEHTNMKFSHLIRNEPLSPADEQLVNHWLKTHRKTMWMWACCFLPLLLFAAIGYFFLSDVIWRSALAVASSLAPFFIWKFVSALLRKAKIESALRKGIKKVTTGLLQNLEAGINFPLCTFLLYTVNNNTIKVWAPGGYAIERNGFLNQAQLTLEVLPLSVKNNRILTICYADIPQASTITESVSATDKKPHMTIWSKKGLYILLCILGLWGIILALTPKPEVSFAISLIMIVPLVYLAGLNEVFNHRIQKCNQKISVTGIITEVILSKIDDDDARTKIYWYRVGNEMFDGGTAYNSFRLKDKVCFSYLANKNGEQEMIIDVVKID</sequence>
<feature type="transmembrane region" description="Helical" evidence="1">
    <location>
        <begin position="200"/>
        <end position="217"/>
    </location>
</feature>
<keyword evidence="1" id="KW-0472">Membrane</keyword>
<dbReference type="AlphaFoldDB" id="A0A1M4T9P5"/>
<accession>A0A1M4T9P5</accession>
<feature type="transmembrane region" description="Helical" evidence="1">
    <location>
        <begin position="37"/>
        <end position="57"/>
    </location>
</feature>
<proteinExistence type="predicted"/>
<keyword evidence="1" id="KW-1133">Transmembrane helix</keyword>
<feature type="transmembrane region" description="Helical" evidence="1">
    <location>
        <begin position="63"/>
        <end position="86"/>
    </location>
</feature>
<protein>
    <submittedName>
        <fullName evidence="2">Uncharacterized protein</fullName>
    </submittedName>
</protein>